<dbReference type="CDD" id="cd00540">
    <property type="entry name" value="AAG"/>
    <property type="match status" value="1"/>
</dbReference>
<dbReference type="NCBIfam" id="NF002003">
    <property type="entry name" value="PRK00802.1-3"/>
    <property type="match status" value="1"/>
</dbReference>
<dbReference type="FunFam" id="3.10.300.10:FF:000001">
    <property type="entry name" value="Putative 3-methyladenine DNA glycosylase"/>
    <property type="match status" value="1"/>
</dbReference>
<dbReference type="EMBL" id="SROY01000003">
    <property type="protein sequence ID" value="TLX21444.1"/>
    <property type="molecule type" value="Genomic_DNA"/>
</dbReference>
<evidence type="ECO:0000313" key="7">
    <source>
        <dbReference type="EMBL" id="TLX21444.1"/>
    </source>
</evidence>
<accession>A0A5R9PD67</accession>
<dbReference type="Pfam" id="PF02245">
    <property type="entry name" value="Pur_DNA_glyco"/>
    <property type="match status" value="1"/>
</dbReference>
<dbReference type="GO" id="GO:0006284">
    <property type="term" value="P:base-excision repair"/>
    <property type="evidence" value="ECO:0007669"/>
    <property type="project" value="InterPro"/>
</dbReference>
<keyword evidence="7" id="KW-0326">Glycosidase</keyword>
<keyword evidence="2 5" id="KW-0227">DNA damage</keyword>
<dbReference type="PANTHER" id="PTHR10429:SF0">
    <property type="entry name" value="DNA-3-METHYLADENINE GLYCOSYLASE"/>
    <property type="match status" value="1"/>
</dbReference>
<dbReference type="GO" id="GO:0003677">
    <property type="term" value="F:DNA binding"/>
    <property type="evidence" value="ECO:0007669"/>
    <property type="project" value="InterPro"/>
</dbReference>
<evidence type="ECO:0000256" key="1">
    <source>
        <dbReference type="ARBA" id="ARBA00009232"/>
    </source>
</evidence>
<dbReference type="GO" id="GO:0003905">
    <property type="term" value="F:alkylbase DNA N-glycosylase activity"/>
    <property type="evidence" value="ECO:0007669"/>
    <property type="project" value="InterPro"/>
</dbReference>
<comment type="caution">
    <text evidence="7">The sequence shown here is derived from an EMBL/GenBank/DDBJ whole genome shotgun (WGS) entry which is preliminary data.</text>
</comment>
<dbReference type="NCBIfam" id="TIGR00567">
    <property type="entry name" value="3mg"/>
    <property type="match status" value="1"/>
</dbReference>
<evidence type="ECO:0000256" key="2">
    <source>
        <dbReference type="ARBA" id="ARBA00022763"/>
    </source>
</evidence>
<dbReference type="InterPro" id="IPR003180">
    <property type="entry name" value="MPG"/>
</dbReference>
<dbReference type="EC" id="3.2.2.-" evidence="5"/>
<reference evidence="7 8" key="1">
    <citation type="submission" date="2019-04" db="EMBL/GenBank/DDBJ databases">
        <authorList>
            <person name="Grouzdev D.S."/>
            <person name="Nazina T.N."/>
        </authorList>
    </citation>
    <scope>NUCLEOTIDE SEQUENCE [LARGE SCALE GENOMIC DNA]</scope>
    <source>
        <strain evidence="7 8">SHC 3-19</strain>
    </source>
</reference>
<name>A0A5R9PD67_9GAMM</name>
<dbReference type="AlphaFoldDB" id="A0A5R9PD67"/>
<evidence type="ECO:0000256" key="5">
    <source>
        <dbReference type="HAMAP-Rule" id="MF_00527"/>
    </source>
</evidence>
<evidence type="ECO:0000256" key="4">
    <source>
        <dbReference type="ARBA" id="ARBA00023204"/>
    </source>
</evidence>
<keyword evidence="8" id="KW-1185">Reference proteome</keyword>
<dbReference type="InterPro" id="IPR036995">
    <property type="entry name" value="MPG_sf"/>
</dbReference>
<keyword evidence="3 5" id="KW-0378">Hydrolase</keyword>
<dbReference type="Proteomes" id="UP000308508">
    <property type="component" value="Unassembled WGS sequence"/>
</dbReference>
<evidence type="ECO:0000256" key="3">
    <source>
        <dbReference type="ARBA" id="ARBA00022801"/>
    </source>
</evidence>
<dbReference type="STRING" id="1123377.GCA_000423885_01095"/>
<evidence type="ECO:0000313" key="8">
    <source>
        <dbReference type="Proteomes" id="UP000308508"/>
    </source>
</evidence>
<evidence type="ECO:0000256" key="6">
    <source>
        <dbReference type="SAM" id="MobiDB-lite"/>
    </source>
</evidence>
<gene>
    <name evidence="7" type="ORF">E5S66_07875</name>
</gene>
<dbReference type="SUPFAM" id="SSF50486">
    <property type="entry name" value="FMT C-terminal domain-like"/>
    <property type="match status" value="1"/>
</dbReference>
<dbReference type="HAMAP" id="MF_00527">
    <property type="entry name" value="3MGH"/>
    <property type="match status" value="1"/>
</dbReference>
<proteinExistence type="inferred from homology"/>
<dbReference type="InterPro" id="IPR011034">
    <property type="entry name" value="Formyl_transferase-like_C_sf"/>
</dbReference>
<comment type="similarity">
    <text evidence="1 5">Belongs to the DNA glycosylase MPG family.</text>
</comment>
<organism evidence="7 8">
    <name type="scientific">Thermomonas fusca</name>
    <dbReference type="NCBI Taxonomy" id="215690"/>
    <lineage>
        <taxon>Bacteria</taxon>
        <taxon>Pseudomonadati</taxon>
        <taxon>Pseudomonadota</taxon>
        <taxon>Gammaproteobacteria</taxon>
        <taxon>Lysobacterales</taxon>
        <taxon>Lysobacteraceae</taxon>
        <taxon>Thermomonas</taxon>
    </lineage>
</organism>
<keyword evidence="4 5" id="KW-0234">DNA repair</keyword>
<dbReference type="PANTHER" id="PTHR10429">
    <property type="entry name" value="DNA-3-METHYLADENINE GLYCOSYLASE"/>
    <property type="match status" value="1"/>
</dbReference>
<feature type="region of interest" description="Disordered" evidence="6">
    <location>
        <begin position="23"/>
        <end position="51"/>
    </location>
</feature>
<sequence>MPSLRRCRASARTCSGCSRTSIAATTSPVRKRSQPRTRGSNPTPAPPPRWTVPHSIEDSWTVLPRAFYRRHPALVAPELLNKLLVRADGRVARIVEVEAYAGHEDPAAHSFRGQTARNATMFGPPGHLYVYFSYGMHWGSNAVCGEVGEGVGVLLRAAEPLRGIDAMRAARPAAHRDTDLASGPGKLSQAFGITRELDGADLVLGDRGIRIVGDGTPPPEHPIAGPRIGISKATDFPWRWHVPDHRHVSVRPRRPRG</sequence>
<dbReference type="Gene3D" id="3.10.300.10">
    <property type="entry name" value="Methylpurine-DNA glycosylase (MPG)"/>
    <property type="match status" value="1"/>
</dbReference>
<protein>
    <recommendedName>
        <fullName evidence="5">Putative 3-methyladenine DNA glycosylase</fullName>
        <ecNumber evidence="5">3.2.2.-</ecNumber>
    </recommendedName>
</protein>